<gene>
    <name evidence="2" type="ordered locus">Cyagr_1405</name>
</gene>
<organism evidence="2 3">
    <name type="scientific">Cyanobium gracile (strain ATCC 27147 / PCC 6307)</name>
    <dbReference type="NCBI Taxonomy" id="292564"/>
    <lineage>
        <taxon>Bacteria</taxon>
        <taxon>Bacillati</taxon>
        <taxon>Cyanobacteriota</taxon>
        <taxon>Cyanophyceae</taxon>
        <taxon>Synechococcales</taxon>
        <taxon>Prochlorococcaceae</taxon>
        <taxon>Cyanobium</taxon>
    </lineage>
</organism>
<dbReference type="RefSeq" id="WP_015109026.1">
    <property type="nucleotide sequence ID" value="NC_019675.1"/>
</dbReference>
<dbReference type="KEGG" id="cgc:Cyagr_1405"/>
<dbReference type="AlphaFoldDB" id="K9P7M9"/>
<feature type="region of interest" description="Disordered" evidence="1">
    <location>
        <begin position="67"/>
        <end position="92"/>
    </location>
</feature>
<dbReference type="eggNOG" id="ENOG50346S6">
    <property type="taxonomic scope" value="Bacteria"/>
</dbReference>
<reference evidence="3" key="1">
    <citation type="journal article" date="2013" name="Proc. Natl. Acad. Sci. U.S.A.">
        <title>Improving the coverage of the cyanobacterial phylum using diversity-driven genome sequencing.</title>
        <authorList>
            <person name="Shih P.M."/>
            <person name="Wu D."/>
            <person name="Latifi A."/>
            <person name="Axen S.D."/>
            <person name="Fewer D.P."/>
            <person name="Talla E."/>
            <person name="Calteau A."/>
            <person name="Cai F."/>
            <person name="Tandeau de Marsac N."/>
            <person name="Rippka R."/>
            <person name="Herdman M."/>
            <person name="Sivonen K."/>
            <person name="Coursin T."/>
            <person name="Laurent T."/>
            <person name="Goodwin L."/>
            <person name="Nolan M."/>
            <person name="Davenport K.W."/>
            <person name="Han C.S."/>
            <person name="Rubin E.M."/>
            <person name="Eisen J.A."/>
            <person name="Woyke T."/>
            <person name="Gugger M."/>
            <person name="Kerfeld C.A."/>
        </authorList>
    </citation>
    <scope>NUCLEOTIDE SEQUENCE [LARGE SCALE GENOMIC DNA]</scope>
    <source>
        <strain evidence="3">ATCC 27147 / PCC 6307</strain>
    </source>
</reference>
<dbReference type="STRING" id="292564.Cyagr_1405"/>
<proteinExistence type="predicted"/>
<dbReference type="SUPFAM" id="SSF47598">
    <property type="entry name" value="Ribbon-helix-helix"/>
    <property type="match status" value="1"/>
</dbReference>
<dbReference type="InterPro" id="IPR010985">
    <property type="entry name" value="Ribbon_hlx_hlx"/>
</dbReference>
<evidence type="ECO:0000256" key="1">
    <source>
        <dbReference type="SAM" id="MobiDB-lite"/>
    </source>
</evidence>
<name>K9P7M9_CYAGP</name>
<accession>K9P7M9</accession>
<sequence>MASLQIRDVPDPLYRLFQRRASAQKRSLSQQALADLEAIAGEDPRQRRRLALERIAERWQQRQVLPWEESPESLIRSDRHRQVEAPLPSPAI</sequence>
<evidence type="ECO:0000313" key="2">
    <source>
        <dbReference type="EMBL" id="AFY28574.1"/>
    </source>
</evidence>
<evidence type="ECO:0000313" key="3">
    <source>
        <dbReference type="Proteomes" id="UP000010388"/>
    </source>
</evidence>
<dbReference type="EMBL" id="CP003495">
    <property type="protein sequence ID" value="AFY28574.1"/>
    <property type="molecule type" value="Genomic_DNA"/>
</dbReference>
<protein>
    <submittedName>
        <fullName evidence="2">Uncharacterized protein</fullName>
    </submittedName>
</protein>
<dbReference type="GO" id="GO:0006355">
    <property type="term" value="P:regulation of DNA-templated transcription"/>
    <property type="evidence" value="ECO:0007669"/>
    <property type="project" value="InterPro"/>
</dbReference>
<dbReference type="OrthoDB" id="565368at2"/>
<dbReference type="Proteomes" id="UP000010388">
    <property type="component" value="Chromosome"/>
</dbReference>
<dbReference type="HOGENOM" id="CLU_163303_1_0_3"/>